<comment type="caution">
    <text evidence="1">The sequence shown here is derived from an EMBL/GenBank/DDBJ whole genome shotgun (WGS) entry which is preliminary data.</text>
</comment>
<sequence>MGGNARFSVNVDGAPMWANGVNVLWSITGGDAVIGETADIVLDRVKRAGAVVCIRKGDELFNVTVDDAVLFGVETGSTLFGAEEMDDCSPGVAVASS</sequence>
<reference evidence="1" key="2">
    <citation type="submission" date="2021-09" db="EMBL/GenBank/DDBJ databases">
        <authorList>
            <person name="Jia N."/>
            <person name="Wang J."/>
            <person name="Shi W."/>
            <person name="Du L."/>
            <person name="Sun Y."/>
            <person name="Zhan W."/>
            <person name="Jiang J."/>
            <person name="Wang Q."/>
            <person name="Zhang B."/>
            <person name="Ji P."/>
            <person name="Sakyi L.B."/>
            <person name="Cui X."/>
            <person name="Yuan T."/>
            <person name="Jiang B."/>
            <person name="Yang W."/>
            <person name="Lam T.T.-Y."/>
            <person name="Chang Q."/>
            <person name="Ding S."/>
            <person name="Wang X."/>
            <person name="Zhu J."/>
            <person name="Ruan X."/>
            <person name="Zhao L."/>
            <person name="Wei J."/>
            <person name="Que T."/>
            <person name="Du C."/>
            <person name="Cheng J."/>
            <person name="Dai P."/>
            <person name="Han X."/>
            <person name="Huang E."/>
            <person name="Gao Y."/>
            <person name="Liu J."/>
            <person name="Shao H."/>
            <person name="Ye R."/>
            <person name="Li L."/>
            <person name="Wei W."/>
            <person name="Wang X."/>
            <person name="Wang C."/>
            <person name="Huo Q."/>
            <person name="Li W."/>
            <person name="Guo W."/>
            <person name="Chen H."/>
            <person name="Chen S."/>
            <person name="Zhou L."/>
            <person name="Zhou L."/>
            <person name="Ni X."/>
            <person name="Tian J."/>
            <person name="Zhou Y."/>
            <person name="Sheng Y."/>
            <person name="Liu T."/>
            <person name="Pan Y."/>
            <person name="Xia L."/>
            <person name="Li J."/>
            <person name="Zhao F."/>
            <person name="Cao W."/>
        </authorList>
    </citation>
    <scope>NUCLEOTIDE SEQUENCE</scope>
    <source>
        <strain evidence="1">Rsan-2018</strain>
        <tissue evidence="1">Larvae</tissue>
    </source>
</reference>
<dbReference type="AlphaFoldDB" id="A0A9D4PL66"/>
<evidence type="ECO:0000313" key="1">
    <source>
        <dbReference type="EMBL" id="KAH7943701.1"/>
    </source>
</evidence>
<evidence type="ECO:0000313" key="2">
    <source>
        <dbReference type="Proteomes" id="UP000821837"/>
    </source>
</evidence>
<keyword evidence="2" id="KW-1185">Reference proteome</keyword>
<dbReference type="Proteomes" id="UP000821837">
    <property type="component" value="Unassembled WGS sequence"/>
</dbReference>
<gene>
    <name evidence="1" type="ORF">HPB52_010023</name>
</gene>
<organism evidence="1 2">
    <name type="scientific">Rhipicephalus sanguineus</name>
    <name type="common">Brown dog tick</name>
    <name type="synonym">Ixodes sanguineus</name>
    <dbReference type="NCBI Taxonomy" id="34632"/>
    <lineage>
        <taxon>Eukaryota</taxon>
        <taxon>Metazoa</taxon>
        <taxon>Ecdysozoa</taxon>
        <taxon>Arthropoda</taxon>
        <taxon>Chelicerata</taxon>
        <taxon>Arachnida</taxon>
        <taxon>Acari</taxon>
        <taxon>Parasitiformes</taxon>
        <taxon>Ixodida</taxon>
        <taxon>Ixodoidea</taxon>
        <taxon>Ixodidae</taxon>
        <taxon>Rhipicephalinae</taxon>
        <taxon>Rhipicephalus</taxon>
        <taxon>Rhipicephalus</taxon>
    </lineage>
</organism>
<protein>
    <submittedName>
        <fullName evidence="1">Uncharacterized protein</fullName>
    </submittedName>
</protein>
<dbReference type="EMBL" id="JABSTV010001253">
    <property type="protein sequence ID" value="KAH7943701.1"/>
    <property type="molecule type" value="Genomic_DNA"/>
</dbReference>
<proteinExistence type="predicted"/>
<accession>A0A9D4PL66</accession>
<name>A0A9D4PL66_RHISA</name>
<reference evidence="1" key="1">
    <citation type="journal article" date="2020" name="Cell">
        <title>Large-Scale Comparative Analyses of Tick Genomes Elucidate Their Genetic Diversity and Vector Capacities.</title>
        <authorList>
            <consortium name="Tick Genome and Microbiome Consortium (TIGMIC)"/>
            <person name="Jia N."/>
            <person name="Wang J."/>
            <person name="Shi W."/>
            <person name="Du L."/>
            <person name="Sun Y."/>
            <person name="Zhan W."/>
            <person name="Jiang J.F."/>
            <person name="Wang Q."/>
            <person name="Zhang B."/>
            <person name="Ji P."/>
            <person name="Bell-Sakyi L."/>
            <person name="Cui X.M."/>
            <person name="Yuan T.T."/>
            <person name="Jiang B.G."/>
            <person name="Yang W.F."/>
            <person name="Lam T.T."/>
            <person name="Chang Q.C."/>
            <person name="Ding S.J."/>
            <person name="Wang X.J."/>
            <person name="Zhu J.G."/>
            <person name="Ruan X.D."/>
            <person name="Zhao L."/>
            <person name="Wei J.T."/>
            <person name="Ye R.Z."/>
            <person name="Que T.C."/>
            <person name="Du C.H."/>
            <person name="Zhou Y.H."/>
            <person name="Cheng J.X."/>
            <person name="Dai P.F."/>
            <person name="Guo W.B."/>
            <person name="Han X.H."/>
            <person name="Huang E.J."/>
            <person name="Li L.F."/>
            <person name="Wei W."/>
            <person name="Gao Y.C."/>
            <person name="Liu J.Z."/>
            <person name="Shao H.Z."/>
            <person name="Wang X."/>
            <person name="Wang C.C."/>
            <person name="Yang T.C."/>
            <person name="Huo Q.B."/>
            <person name="Li W."/>
            <person name="Chen H.Y."/>
            <person name="Chen S.E."/>
            <person name="Zhou L.G."/>
            <person name="Ni X.B."/>
            <person name="Tian J.H."/>
            <person name="Sheng Y."/>
            <person name="Liu T."/>
            <person name="Pan Y.S."/>
            <person name="Xia L.Y."/>
            <person name="Li J."/>
            <person name="Zhao F."/>
            <person name="Cao W.C."/>
        </authorList>
    </citation>
    <scope>NUCLEOTIDE SEQUENCE</scope>
    <source>
        <strain evidence="1">Rsan-2018</strain>
    </source>
</reference>